<keyword evidence="5" id="KW-0547">Nucleotide-binding</keyword>
<dbReference type="InterPro" id="IPR041102">
    <property type="entry name" value="UvrA_inter"/>
</dbReference>
<proteinExistence type="predicted"/>
<evidence type="ECO:0000313" key="15">
    <source>
        <dbReference type="EMBL" id="AIE91280.1"/>
    </source>
</evidence>
<evidence type="ECO:0000256" key="4">
    <source>
        <dbReference type="ARBA" id="ARBA00022737"/>
    </source>
</evidence>
<dbReference type="GO" id="GO:0016887">
    <property type="term" value="F:ATP hydrolysis activity"/>
    <property type="evidence" value="ECO:0007669"/>
    <property type="project" value="InterPro"/>
</dbReference>
<evidence type="ECO:0000256" key="1">
    <source>
        <dbReference type="ARBA" id="ARBA00004496"/>
    </source>
</evidence>
<accession>A0A075FIJ8</accession>
<dbReference type="InterPro" id="IPR017871">
    <property type="entry name" value="ABC_transporter-like_CS"/>
</dbReference>
<comment type="subcellular location">
    <subcellularLocation>
        <location evidence="1">Cytoplasm</location>
    </subcellularLocation>
</comment>
<keyword evidence="3" id="KW-0479">Metal-binding</keyword>
<keyword evidence="7" id="KW-0228">DNA excision</keyword>
<evidence type="ECO:0000259" key="14">
    <source>
        <dbReference type="PROSITE" id="PS50893"/>
    </source>
</evidence>
<dbReference type="Pfam" id="PF17760">
    <property type="entry name" value="UvrA_inter"/>
    <property type="match status" value="1"/>
</dbReference>
<dbReference type="InterPro" id="IPR003439">
    <property type="entry name" value="ABC_transporter-like_ATP-bd"/>
</dbReference>
<dbReference type="Gene3D" id="3.30.1490.20">
    <property type="entry name" value="ATP-grasp fold, A domain"/>
    <property type="match status" value="1"/>
</dbReference>
<dbReference type="Gene3D" id="1.20.1580.10">
    <property type="entry name" value="ABC transporter ATPase like domain"/>
    <property type="match status" value="4"/>
</dbReference>
<evidence type="ECO:0000256" key="13">
    <source>
        <dbReference type="ARBA" id="ARBA00023204"/>
    </source>
</evidence>
<keyword evidence="8" id="KW-0863">Zinc-finger</keyword>
<evidence type="ECO:0000256" key="8">
    <source>
        <dbReference type="ARBA" id="ARBA00022771"/>
    </source>
</evidence>
<dbReference type="GO" id="GO:0009380">
    <property type="term" value="C:excinuclease repair complex"/>
    <property type="evidence" value="ECO:0007669"/>
    <property type="project" value="InterPro"/>
</dbReference>
<dbReference type="GO" id="GO:0005737">
    <property type="term" value="C:cytoplasm"/>
    <property type="evidence" value="ECO:0007669"/>
    <property type="project" value="UniProtKB-SubCell"/>
</dbReference>
<organism evidence="15">
    <name type="scientific">uncultured marine group II/III euryarchaeote AD1000_114_C07</name>
    <dbReference type="NCBI Taxonomy" id="1457719"/>
    <lineage>
        <taxon>Archaea</taxon>
        <taxon>Methanobacteriati</taxon>
        <taxon>Methanobacteriota</taxon>
        <taxon>environmental samples</taxon>
    </lineage>
</organism>
<evidence type="ECO:0000256" key="3">
    <source>
        <dbReference type="ARBA" id="ARBA00022723"/>
    </source>
</evidence>
<evidence type="ECO:0000256" key="11">
    <source>
        <dbReference type="ARBA" id="ARBA00022881"/>
    </source>
</evidence>
<dbReference type="PANTHER" id="PTHR43152">
    <property type="entry name" value="UVRABC SYSTEM PROTEIN A"/>
    <property type="match status" value="1"/>
</dbReference>
<feature type="domain" description="ABC transporter" evidence="14">
    <location>
        <begin position="660"/>
        <end position="990"/>
    </location>
</feature>
<dbReference type="InterPro" id="IPR013815">
    <property type="entry name" value="ATP_grasp_subdomain_1"/>
</dbReference>
<dbReference type="GO" id="GO:0003677">
    <property type="term" value="F:DNA binding"/>
    <property type="evidence" value="ECO:0007669"/>
    <property type="project" value="UniProtKB-KW"/>
</dbReference>
<dbReference type="AlphaFoldDB" id="A0A075FIJ8"/>
<dbReference type="InterPro" id="IPR041552">
    <property type="entry name" value="UvrA_DNA-bd"/>
</dbReference>
<keyword evidence="9" id="KW-0862">Zinc</keyword>
<dbReference type="Pfam" id="PF00005">
    <property type="entry name" value="ABC_tran"/>
    <property type="match status" value="1"/>
</dbReference>
<keyword evidence="4" id="KW-0677">Repeat</keyword>
<sequence length="993" mass="109890">MVDESTGPRLDDGWIVVRGARTHNLRDIDVKIPRGRFVVISGVSGSGKSSLAFDTLYAEGQRRYVESLSSYARQFLGQMKKPDCDSIEGLSPAISIDQKQGSHNPRSTVATTTEIQDYLRLLYARVGKPHCPECGKEVARRTVQEIVDDIEWRMESHAVAVWCPTIRNRKGTHSDLFKQLVEQGFVFGKVNGREVEFEEPPTLEKNLRHDIDVRVDRLRISRENRQRLTEAVESGLRLGGGTVAIESISGCENSEELPTGSISLTTEKGEVIPYSEEFACPTHGSFMPEMSPRIFSFNNPLGACTSCHGLGVDRAFSYELLMNEERSLEGGCVRPFQSSMMAGWYRNQMCQVAEKYGFESSIPFSELDDDAKDIILNGSGSTDINFKFESEKGSVYQMVKPWEGVFNRLMRTYRDTDSERNRNRLQSYMVDQPCADCAGQKLNPAVRAVTVGGLSLPELSQSTVLESLAILQQWRLGNSEQEIWAKLARKPSTSGSVSKSEKLGERDLFIAREVLKEIESRIQFLALVGLDYLTLDRRSNTLSGGESQRIRLASQIGTRLTGVTYVLDEPSIGLHARDNQRLLSTLRELCEIGNTLLVIEHDEETLRQADWLVDLGPGAGREGGRLLVSGPIEDLLKHEESLTGAFLAGRRKIAVPTPRIKPNGEWLKIVGAEANNLRQIDVNFPLGCMVAVTGVSGSGKSTLVSDILAPVLLRELNGSDSTPSKHGSVSGFDDIDKVIVIDQSPIGRTPRSNTVTYTKGFDEIRKLFAATPLAKERGYKPGQFSFNVRGGRCESCSGAGSVKMEMHFLADVWVTCEVCEGSRYTRETLEVTWKQKSIADILDMTVHEACQFFESHKKLHRILKTIQDVGLGYIRLGQPATTLSGGEAQRVKLATQLHRPTTRHTVYILDEPTTGLALSDVEQLIEVLLRIRSNGHTIIVIEHHLDVIKSADWVIDLGPDGGDGGGDVVAIGTPEEIANNKNSFTGKFLKKAL</sequence>
<dbReference type="NCBIfam" id="NF001503">
    <property type="entry name" value="PRK00349.1"/>
    <property type="match status" value="1"/>
</dbReference>
<name>A0A075FIJ8_9EURY</name>
<reference evidence="15" key="1">
    <citation type="journal article" date="2014" name="Genome Biol. Evol.">
        <title>Pangenome evidence for extensive interdomain horizontal transfer affecting lineage core and shell genes in uncultured planktonic thaumarchaeota and euryarchaeota.</title>
        <authorList>
            <person name="Deschamps P."/>
            <person name="Zivanovic Y."/>
            <person name="Moreira D."/>
            <person name="Rodriguez-Valera F."/>
            <person name="Lopez-Garcia P."/>
        </authorList>
    </citation>
    <scope>NUCLEOTIDE SEQUENCE</scope>
</reference>
<keyword evidence="13" id="KW-0234">DNA repair</keyword>
<evidence type="ECO:0000256" key="2">
    <source>
        <dbReference type="ARBA" id="ARBA00022490"/>
    </source>
</evidence>
<evidence type="ECO:0000256" key="9">
    <source>
        <dbReference type="ARBA" id="ARBA00022833"/>
    </source>
</evidence>
<evidence type="ECO:0000256" key="6">
    <source>
        <dbReference type="ARBA" id="ARBA00022763"/>
    </source>
</evidence>
<keyword evidence="6" id="KW-0227">DNA damage</keyword>
<dbReference type="PANTHER" id="PTHR43152:SF3">
    <property type="entry name" value="UVRABC SYSTEM PROTEIN A"/>
    <property type="match status" value="1"/>
</dbReference>
<gene>
    <name evidence="15" type="primary">uvrA</name>
</gene>
<dbReference type="SUPFAM" id="SSF52540">
    <property type="entry name" value="P-loop containing nucleoside triphosphate hydrolases"/>
    <property type="match status" value="2"/>
</dbReference>
<dbReference type="GO" id="GO:0008270">
    <property type="term" value="F:zinc ion binding"/>
    <property type="evidence" value="ECO:0007669"/>
    <property type="project" value="UniProtKB-KW"/>
</dbReference>
<evidence type="ECO:0000256" key="7">
    <source>
        <dbReference type="ARBA" id="ARBA00022769"/>
    </source>
</evidence>
<dbReference type="PROSITE" id="PS50893">
    <property type="entry name" value="ABC_TRANSPORTER_2"/>
    <property type="match status" value="2"/>
</dbReference>
<evidence type="ECO:0000256" key="5">
    <source>
        <dbReference type="ARBA" id="ARBA00022741"/>
    </source>
</evidence>
<keyword evidence="12" id="KW-0238">DNA-binding</keyword>
<dbReference type="Pfam" id="PF17755">
    <property type="entry name" value="UvrA_DNA-bind"/>
    <property type="match status" value="1"/>
</dbReference>
<dbReference type="Gene3D" id="3.40.50.300">
    <property type="entry name" value="P-loop containing nucleotide triphosphate hydrolases"/>
    <property type="match status" value="3"/>
</dbReference>
<keyword evidence="11" id="KW-0267">Excision nuclease</keyword>
<dbReference type="GO" id="GO:0005524">
    <property type="term" value="F:ATP binding"/>
    <property type="evidence" value="ECO:0007669"/>
    <property type="project" value="UniProtKB-KW"/>
</dbReference>
<dbReference type="NCBIfam" id="TIGR00630">
    <property type="entry name" value="uvra"/>
    <property type="match status" value="1"/>
</dbReference>
<dbReference type="Gene3D" id="1.10.8.280">
    <property type="entry name" value="ABC transporter ATPase domain-like"/>
    <property type="match status" value="1"/>
</dbReference>
<dbReference type="PROSITE" id="PS00211">
    <property type="entry name" value="ABC_TRANSPORTER_1"/>
    <property type="match status" value="2"/>
</dbReference>
<protein>
    <submittedName>
        <fullName evidence="15">UvrABC system protein A (UvrA)</fullName>
    </submittedName>
</protein>
<evidence type="ECO:0000256" key="12">
    <source>
        <dbReference type="ARBA" id="ARBA00023125"/>
    </source>
</evidence>
<keyword evidence="2" id="KW-0963">Cytoplasm</keyword>
<dbReference type="GO" id="GO:0006289">
    <property type="term" value="P:nucleotide-excision repair"/>
    <property type="evidence" value="ECO:0007669"/>
    <property type="project" value="InterPro"/>
</dbReference>
<feature type="domain" description="ABC transporter" evidence="14">
    <location>
        <begin position="365"/>
        <end position="642"/>
    </location>
</feature>
<dbReference type="GO" id="GO:0004518">
    <property type="term" value="F:nuclease activity"/>
    <property type="evidence" value="ECO:0007669"/>
    <property type="project" value="UniProtKB-KW"/>
</dbReference>
<evidence type="ECO:0000256" key="10">
    <source>
        <dbReference type="ARBA" id="ARBA00022840"/>
    </source>
</evidence>
<dbReference type="InterPro" id="IPR004602">
    <property type="entry name" value="UvrA"/>
</dbReference>
<dbReference type="InterPro" id="IPR027417">
    <property type="entry name" value="P-loop_NTPase"/>
</dbReference>
<dbReference type="EMBL" id="KF900333">
    <property type="protein sequence ID" value="AIE91280.1"/>
    <property type="molecule type" value="Genomic_DNA"/>
</dbReference>
<keyword evidence="10" id="KW-0067">ATP-binding</keyword>